<reference evidence="11 12" key="1">
    <citation type="submission" date="2016-07" db="EMBL/GenBank/DDBJ databases">
        <title>Pervasive Adenine N6-methylation of Active Genes in Fungi.</title>
        <authorList>
            <consortium name="DOE Joint Genome Institute"/>
            <person name="Mondo S.J."/>
            <person name="Dannebaum R.O."/>
            <person name="Kuo R.C."/>
            <person name="Labutti K."/>
            <person name="Haridas S."/>
            <person name="Kuo A."/>
            <person name="Salamov A."/>
            <person name="Ahrendt S.R."/>
            <person name="Lipzen A."/>
            <person name="Sullivan W."/>
            <person name="Andreopoulos W.B."/>
            <person name="Clum A."/>
            <person name="Lindquist E."/>
            <person name="Daum C."/>
            <person name="Ramamoorthy G.K."/>
            <person name="Gryganskyi A."/>
            <person name="Culley D."/>
            <person name="Magnuson J.K."/>
            <person name="James T.Y."/>
            <person name="O'Malley M.A."/>
            <person name="Stajich J.E."/>
            <person name="Spatafora J.W."/>
            <person name="Visel A."/>
            <person name="Grigoriev I.V."/>
        </authorList>
    </citation>
    <scope>NUCLEOTIDE SEQUENCE [LARGE SCALE GENOMIC DNA]</scope>
    <source>
        <strain evidence="11 12">JEL800</strain>
    </source>
</reference>
<keyword evidence="4" id="KW-0963">Cytoplasm</keyword>
<gene>
    <name evidence="11" type="ORF">BCR33DRAFT_766226</name>
</gene>
<dbReference type="GO" id="GO:0006241">
    <property type="term" value="P:CTP biosynthetic process"/>
    <property type="evidence" value="ECO:0007669"/>
    <property type="project" value="InterPro"/>
</dbReference>
<dbReference type="InterPro" id="IPR001564">
    <property type="entry name" value="Nucleoside_diP_kinase"/>
</dbReference>
<evidence type="ECO:0000256" key="8">
    <source>
        <dbReference type="PROSITE-ProRule" id="PRU00706"/>
    </source>
</evidence>
<organism evidence="11 12">
    <name type="scientific">Rhizoclosmatium globosum</name>
    <dbReference type="NCBI Taxonomy" id="329046"/>
    <lineage>
        <taxon>Eukaryota</taxon>
        <taxon>Fungi</taxon>
        <taxon>Fungi incertae sedis</taxon>
        <taxon>Chytridiomycota</taxon>
        <taxon>Chytridiomycota incertae sedis</taxon>
        <taxon>Chytridiomycetes</taxon>
        <taxon>Chytridiales</taxon>
        <taxon>Chytriomycetaceae</taxon>
        <taxon>Rhizoclosmatium</taxon>
    </lineage>
</organism>
<dbReference type="InterPro" id="IPR057579">
    <property type="entry name" value="DM10_NDK7"/>
</dbReference>
<evidence type="ECO:0000259" key="10">
    <source>
        <dbReference type="PROSITE" id="PS51336"/>
    </source>
</evidence>
<evidence type="ECO:0000256" key="7">
    <source>
        <dbReference type="PIRSR" id="PIRSR036503-50"/>
    </source>
</evidence>
<proteinExistence type="inferred from homology"/>
<comment type="caution">
    <text evidence="11">The sequence shown here is derived from an EMBL/GenBank/DDBJ whole genome shotgun (WGS) entry which is preliminary data.</text>
</comment>
<dbReference type="InterPro" id="IPR011410">
    <property type="entry name" value="NDPK7"/>
</dbReference>
<feature type="active site" description="Pros-phosphohistidine intermediate" evidence="7">
    <location>
        <position position="207"/>
    </location>
</feature>
<evidence type="ECO:0000256" key="6">
    <source>
        <dbReference type="ARBA" id="ARBA00023273"/>
    </source>
</evidence>
<keyword evidence="11" id="KW-0808">Transferase</keyword>
<dbReference type="InterPro" id="IPR037993">
    <property type="entry name" value="NDPk7B"/>
</dbReference>
<evidence type="ECO:0000256" key="1">
    <source>
        <dbReference type="ARBA" id="ARBA00004138"/>
    </source>
</evidence>
<dbReference type="PANTHER" id="PTHR43109">
    <property type="entry name" value="NUCLEOSIDE DIPHOSPHATE KINASE 7"/>
    <property type="match status" value="1"/>
</dbReference>
<dbReference type="GO" id="GO:0006183">
    <property type="term" value="P:GTP biosynthetic process"/>
    <property type="evidence" value="ECO:0007669"/>
    <property type="project" value="InterPro"/>
</dbReference>
<dbReference type="GO" id="GO:0005879">
    <property type="term" value="C:axonemal microtubule"/>
    <property type="evidence" value="ECO:0007669"/>
    <property type="project" value="TreeGrafter"/>
</dbReference>
<dbReference type="Gene3D" id="3.30.70.141">
    <property type="entry name" value="Nucleoside diphosphate kinase-like domain"/>
    <property type="match status" value="2"/>
</dbReference>
<dbReference type="CDD" id="cd04412">
    <property type="entry name" value="NDPk7B"/>
    <property type="match status" value="1"/>
</dbReference>
<protein>
    <recommendedName>
        <fullName evidence="3">Nucleoside diphosphate kinase</fullName>
    </recommendedName>
</protein>
<dbReference type="EMBL" id="MCGO01000023">
    <property type="protein sequence ID" value="ORY44065.1"/>
    <property type="molecule type" value="Genomic_DNA"/>
</dbReference>
<name>A0A1Y2CCM0_9FUNG</name>
<dbReference type="SUPFAM" id="SSF54919">
    <property type="entry name" value="Nucleoside diphosphate kinase, NDK"/>
    <property type="match status" value="2"/>
</dbReference>
<dbReference type="PANTHER" id="PTHR43109:SF2">
    <property type="entry name" value="NUCLEOSIDE DIPHOSPHATE KINASE 7"/>
    <property type="match status" value="1"/>
</dbReference>
<dbReference type="AlphaFoldDB" id="A0A1Y2CCM0"/>
<dbReference type="PRINTS" id="PR01243">
    <property type="entry name" value="NUCDPKINASE"/>
</dbReference>
<sequence length="380" mass="42513">MSALERMCFLVEWFDVHAQLTRQYQLFFYESDNSIEMYDPKQKRTFLKRTKNSELTLADFHVGAAVNVYARQLTVVDYGDEFTRSKLSKTMESALVVIKPDAIEKAGEIIDTLISHGFVICKMRMLKMTRKLAEDLVMVSAGAQPYFNDLVSSLEGPRAMALEVMKSSAVSELERITGPSIVADARASQPSSLRAQFGHAGYKNGIHISADVKSAKTEIAKLFDNSVKRELRTAVFKNSTLAVIKPHAVHSGLTGKILTSIAQNGYKITDAESYYLDRVNAEEFLEVYKTVVPEYQKMVDQLSSGPLIALEITGPEEGIVSEFREFVGPNDPELGRKLRPKSLRALYGADKVKNAIHCTDLEEDGILEVQFFFRIMANTV</sequence>
<dbReference type="SMART" id="SM00676">
    <property type="entry name" value="DM10"/>
    <property type="match status" value="1"/>
</dbReference>
<dbReference type="InterPro" id="IPR006602">
    <property type="entry name" value="DM10_dom"/>
</dbReference>
<comment type="similarity">
    <text evidence="8 9">Belongs to the NDK family.</text>
</comment>
<accession>A0A1Y2CCM0</accession>
<evidence type="ECO:0000256" key="3">
    <source>
        <dbReference type="ARBA" id="ARBA00017632"/>
    </source>
</evidence>
<evidence type="ECO:0000256" key="4">
    <source>
        <dbReference type="ARBA" id="ARBA00022490"/>
    </source>
</evidence>
<dbReference type="Pfam" id="PF00334">
    <property type="entry name" value="NDK"/>
    <property type="match status" value="2"/>
</dbReference>
<dbReference type="PROSITE" id="PS51336">
    <property type="entry name" value="DM10"/>
    <property type="match status" value="1"/>
</dbReference>
<dbReference type="PIRSF" id="PIRSF036503">
    <property type="entry name" value="NDK7"/>
    <property type="match status" value="1"/>
</dbReference>
<keyword evidence="5" id="KW-0206">Cytoskeleton</keyword>
<dbReference type="GO" id="GO:0006228">
    <property type="term" value="P:UTP biosynthetic process"/>
    <property type="evidence" value="ECO:0007669"/>
    <property type="project" value="InterPro"/>
</dbReference>
<evidence type="ECO:0000256" key="9">
    <source>
        <dbReference type="RuleBase" id="RU004011"/>
    </source>
</evidence>
<dbReference type="InterPro" id="IPR034907">
    <property type="entry name" value="NDK-like_dom"/>
</dbReference>
<comment type="subcellular location">
    <subcellularLocation>
        <location evidence="1">Cell projection</location>
        <location evidence="1">Cilium</location>
    </subcellularLocation>
    <subcellularLocation>
        <location evidence="2">Cytoplasm</location>
        <location evidence="2">Cytoskeleton</location>
    </subcellularLocation>
</comment>
<evidence type="ECO:0000256" key="2">
    <source>
        <dbReference type="ARBA" id="ARBA00004245"/>
    </source>
</evidence>
<dbReference type="Gene3D" id="2.30.29.170">
    <property type="match status" value="1"/>
</dbReference>
<dbReference type="OrthoDB" id="2162449at2759"/>
<dbReference type="Pfam" id="PF25364">
    <property type="entry name" value="PH_NDK7_N"/>
    <property type="match status" value="1"/>
</dbReference>
<comment type="caution">
    <text evidence="8">Lacks conserved residue(s) required for the propagation of feature annotation.</text>
</comment>
<dbReference type="Proteomes" id="UP000193642">
    <property type="component" value="Unassembled WGS sequence"/>
</dbReference>
<dbReference type="GO" id="GO:0005524">
    <property type="term" value="F:ATP binding"/>
    <property type="evidence" value="ECO:0007669"/>
    <property type="project" value="InterPro"/>
</dbReference>
<evidence type="ECO:0000256" key="5">
    <source>
        <dbReference type="ARBA" id="ARBA00023212"/>
    </source>
</evidence>
<evidence type="ECO:0000313" key="11">
    <source>
        <dbReference type="EMBL" id="ORY44065.1"/>
    </source>
</evidence>
<dbReference type="SMART" id="SM00562">
    <property type="entry name" value="NDK"/>
    <property type="match status" value="2"/>
</dbReference>
<dbReference type="InterPro" id="IPR036850">
    <property type="entry name" value="NDK-like_dom_sf"/>
</dbReference>
<dbReference type="FunFam" id="3.30.70.141:FF:000004">
    <property type="entry name" value="Nucleoside diphosphate kinase 7"/>
    <property type="match status" value="1"/>
</dbReference>
<keyword evidence="11" id="KW-0418">Kinase</keyword>
<dbReference type="STRING" id="329046.A0A1Y2CCM0"/>
<dbReference type="PROSITE" id="PS51374">
    <property type="entry name" value="NDPK_LIKE"/>
    <property type="match status" value="2"/>
</dbReference>
<keyword evidence="12" id="KW-1185">Reference proteome</keyword>
<evidence type="ECO:0000313" key="12">
    <source>
        <dbReference type="Proteomes" id="UP000193642"/>
    </source>
</evidence>
<dbReference type="GO" id="GO:0004550">
    <property type="term" value="F:nucleoside diphosphate kinase activity"/>
    <property type="evidence" value="ECO:0007669"/>
    <property type="project" value="InterPro"/>
</dbReference>
<keyword evidence="6" id="KW-0966">Cell projection</keyword>
<feature type="domain" description="DM10" evidence="10">
    <location>
        <begin position="3"/>
        <end position="91"/>
    </location>
</feature>